<dbReference type="EMBL" id="UINC01217065">
    <property type="protein sequence ID" value="SVE43504.1"/>
    <property type="molecule type" value="Genomic_DNA"/>
</dbReference>
<proteinExistence type="predicted"/>
<feature type="non-terminal residue" evidence="1">
    <location>
        <position position="67"/>
    </location>
</feature>
<gene>
    <name evidence="1" type="ORF">METZ01_LOCUS496358</name>
</gene>
<reference evidence="1" key="1">
    <citation type="submission" date="2018-05" db="EMBL/GenBank/DDBJ databases">
        <authorList>
            <person name="Lanie J.A."/>
            <person name="Ng W.-L."/>
            <person name="Kazmierczak K.M."/>
            <person name="Andrzejewski T.M."/>
            <person name="Davidsen T.M."/>
            <person name="Wayne K.J."/>
            <person name="Tettelin H."/>
            <person name="Glass J.I."/>
            <person name="Rusch D."/>
            <person name="Podicherti R."/>
            <person name="Tsui H.-C.T."/>
            <person name="Winkler M.E."/>
        </authorList>
    </citation>
    <scope>NUCLEOTIDE SEQUENCE</scope>
</reference>
<accession>A0A383DGQ0</accession>
<sequence>MIHRALTNDLHPGVFTRVQIDRCDAAVRRLDEGQIPRTVQERTHASDVFVGTLLRATLSQRQERSTR</sequence>
<organism evidence="1">
    <name type="scientific">marine metagenome</name>
    <dbReference type="NCBI Taxonomy" id="408172"/>
    <lineage>
        <taxon>unclassified sequences</taxon>
        <taxon>metagenomes</taxon>
        <taxon>ecological metagenomes</taxon>
    </lineage>
</organism>
<dbReference type="AlphaFoldDB" id="A0A383DGQ0"/>
<evidence type="ECO:0000313" key="1">
    <source>
        <dbReference type="EMBL" id="SVE43504.1"/>
    </source>
</evidence>
<name>A0A383DGQ0_9ZZZZ</name>
<protein>
    <submittedName>
        <fullName evidence="1">Uncharacterized protein</fullName>
    </submittedName>
</protein>